<evidence type="ECO:0000313" key="3">
    <source>
        <dbReference type="Proteomes" id="UP001108240"/>
    </source>
</evidence>
<dbReference type="SUPFAM" id="SSF53098">
    <property type="entry name" value="Ribonuclease H-like"/>
    <property type="match status" value="1"/>
</dbReference>
<proteinExistence type="predicted"/>
<name>A0A9J7X243_CYPCA</name>
<reference evidence="2" key="2">
    <citation type="submission" date="2025-09" db="UniProtKB">
        <authorList>
            <consortium name="Ensembl"/>
        </authorList>
    </citation>
    <scope>IDENTIFICATION</scope>
</reference>
<feature type="domain" description="HAT C-terminal dimerisation" evidence="1">
    <location>
        <begin position="468"/>
        <end position="545"/>
    </location>
</feature>
<dbReference type="InterPro" id="IPR012337">
    <property type="entry name" value="RNaseH-like_sf"/>
</dbReference>
<dbReference type="PANTHER" id="PTHR46481">
    <property type="entry name" value="ZINC FINGER BED DOMAIN-CONTAINING PROTEIN 4"/>
    <property type="match status" value="1"/>
</dbReference>
<dbReference type="SUPFAM" id="SSF140996">
    <property type="entry name" value="Hermes dimerisation domain"/>
    <property type="match status" value="1"/>
</dbReference>
<dbReference type="Pfam" id="PF05699">
    <property type="entry name" value="Dimer_Tnp_hAT"/>
    <property type="match status" value="1"/>
</dbReference>
<dbReference type="InterPro" id="IPR008906">
    <property type="entry name" value="HATC_C_dom"/>
</dbReference>
<reference evidence="2" key="1">
    <citation type="submission" date="2025-08" db="UniProtKB">
        <authorList>
            <consortium name="Ensembl"/>
        </authorList>
    </citation>
    <scope>IDENTIFICATION</scope>
</reference>
<dbReference type="GeneTree" id="ENSGT00940000161131"/>
<dbReference type="AlphaFoldDB" id="A0A9J7X243"/>
<evidence type="ECO:0000259" key="1">
    <source>
        <dbReference type="Pfam" id="PF05699"/>
    </source>
</evidence>
<dbReference type="InterPro" id="IPR052035">
    <property type="entry name" value="ZnF_BED_domain_contain"/>
</dbReference>
<protein>
    <recommendedName>
        <fullName evidence="1">HAT C-terminal dimerisation domain-containing protein</fullName>
    </recommendedName>
</protein>
<sequence length="567" mass="64543">FERTALTGLHPQPTTKRLLVSCFTRSHSVVWKYFGFKSESRPKMQTSITDTLHNATPYPHNSSRSKEITEAIAYHLAKDMVPIYNVERDGFQKMIHTLDKRYSIPSRNYFSYVALPAMYKKVRTVVEAEVQQADYFSATTDLWSTIDFTMKSKCLQTSFFPDDHKGEILAQGLKDALASWSLEEEKMACITTDNGSNIVKAISINNWTRLQCFGHRLHLAIGELVCLCRKIVSTFSHSWLRRRNLAMVQKELKLPEHQLKTECPTRWGSRQEMIQRILEQLPAISQVLNDRKVRHLVPTWQAIEDLEAMNNTLSPLAEFTDALSGELYVSISSVKPVLHLFKTSVLAVQEDDAEFTKSIKSNILKYLQEKYSDPQTQDLLDMATTLDPRFKMNYISEEKKATVKARLTDEMTGITLAMVRSFPHFNTIPNASPAPPMKKGRKTLGSFFKAAQGNDDKSSSLEQAVSTELEAYLLTCNIDSEDDPLIWWRQNSNVYPRLSVLVKKYLCIPATSSPSERLFSTGGNIVTCHRASLKPEHVDRLVFLRTSPGLKTQQHWPRNHNSISVGA</sequence>
<dbReference type="Proteomes" id="UP001108240">
    <property type="component" value="Unplaced"/>
</dbReference>
<evidence type="ECO:0000313" key="2">
    <source>
        <dbReference type="Ensembl" id="ENSCCRP00000101304.1"/>
    </source>
</evidence>
<keyword evidence="3" id="KW-1185">Reference proteome</keyword>
<dbReference type="OMA" id="MWMYEAY"/>
<accession>A0A9J7X243</accession>
<dbReference type="GO" id="GO:0046983">
    <property type="term" value="F:protein dimerization activity"/>
    <property type="evidence" value="ECO:0007669"/>
    <property type="project" value="InterPro"/>
</dbReference>
<dbReference type="PANTHER" id="PTHR46481:SF9">
    <property type="entry name" value="ZINC FINGER BED DOMAIN-CONTAINING PROTEIN 1-LIKE"/>
    <property type="match status" value="1"/>
</dbReference>
<organism evidence="2 3">
    <name type="scientific">Cyprinus carpio carpio</name>
    <dbReference type="NCBI Taxonomy" id="630221"/>
    <lineage>
        <taxon>Eukaryota</taxon>
        <taxon>Metazoa</taxon>
        <taxon>Chordata</taxon>
        <taxon>Craniata</taxon>
        <taxon>Vertebrata</taxon>
        <taxon>Euteleostomi</taxon>
        <taxon>Actinopterygii</taxon>
        <taxon>Neopterygii</taxon>
        <taxon>Teleostei</taxon>
        <taxon>Ostariophysi</taxon>
        <taxon>Cypriniformes</taxon>
        <taxon>Cyprinidae</taxon>
        <taxon>Cyprininae</taxon>
        <taxon>Cyprinus</taxon>
    </lineage>
</organism>
<dbReference type="Ensembl" id="ENSCCRT00000141142.1">
    <property type="protein sequence ID" value="ENSCCRP00000101304.1"/>
    <property type="gene ID" value="ENSCCRG00000058329.1"/>
</dbReference>